<dbReference type="SMART" id="SM00382">
    <property type="entry name" value="AAA"/>
    <property type="match status" value="1"/>
</dbReference>
<dbReference type="InterPro" id="IPR017871">
    <property type="entry name" value="ABC_transporter-like_CS"/>
</dbReference>
<dbReference type="Pfam" id="PF00005">
    <property type="entry name" value="ABC_tran"/>
    <property type="match status" value="1"/>
</dbReference>
<dbReference type="OMA" id="FIGGPHE"/>
<reference evidence="11" key="1">
    <citation type="submission" date="2013-10" db="EMBL/GenBank/DDBJ databases">
        <title>Genomic analysis of the causative agents of coccidiosis in chickens.</title>
        <authorList>
            <person name="Reid A.J."/>
            <person name="Blake D."/>
            <person name="Billington K."/>
            <person name="Browne H."/>
            <person name="Dunn M."/>
            <person name="Hung S."/>
            <person name="Kawahara F."/>
            <person name="Miranda-Saavedra D."/>
            <person name="Mourier T."/>
            <person name="Nagra H."/>
            <person name="Otto T.D."/>
            <person name="Rawlings N."/>
            <person name="Sanchez A."/>
            <person name="Sanders M."/>
            <person name="Subramaniam C."/>
            <person name="Tay Y."/>
            <person name="Dear P."/>
            <person name="Doerig C."/>
            <person name="Gruber A."/>
            <person name="Parkinson J."/>
            <person name="Shirley M."/>
            <person name="Wan K.L."/>
            <person name="Berriman M."/>
            <person name="Tomley F."/>
            <person name="Pain A."/>
        </authorList>
    </citation>
    <scope>NUCLEOTIDE SEQUENCE [LARGE SCALE GENOMIC DNA]</scope>
    <source>
        <strain evidence="11">Houghton</strain>
    </source>
</reference>
<evidence type="ECO:0000256" key="6">
    <source>
        <dbReference type="ARBA" id="ARBA00022989"/>
    </source>
</evidence>
<evidence type="ECO:0000313" key="12">
    <source>
        <dbReference type="Proteomes" id="UP000018050"/>
    </source>
</evidence>
<keyword evidence="7 9" id="KW-0472">Membrane</keyword>
<dbReference type="GO" id="GO:0016020">
    <property type="term" value="C:membrane"/>
    <property type="evidence" value="ECO:0007669"/>
    <property type="project" value="UniProtKB-SubCell"/>
</dbReference>
<dbReference type="PROSITE" id="PS00211">
    <property type="entry name" value="ABC_TRANSPORTER_1"/>
    <property type="match status" value="1"/>
</dbReference>
<evidence type="ECO:0000256" key="3">
    <source>
        <dbReference type="ARBA" id="ARBA00022692"/>
    </source>
</evidence>
<feature type="region of interest" description="Disordered" evidence="8">
    <location>
        <begin position="822"/>
        <end position="844"/>
    </location>
</feature>
<dbReference type="InterPro" id="IPR027417">
    <property type="entry name" value="P-loop_NTPase"/>
</dbReference>
<dbReference type="Proteomes" id="UP000018050">
    <property type="component" value="Unassembled WGS sequence"/>
</dbReference>
<dbReference type="GO" id="GO:0016887">
    <property type="term" value="F:ATP hydrolysis activity"/>
    <property type="evidence" value="ECO:0007669"/>
    <property type="project" value="InterPro"/>
</dbReference>
<evidence type="ECO:0000259" key="10">
    <source>
        <dbReference type="PROSITE" id="PS50893"/>
    </source>
</evidence>
<feature type="compositionally biased region" description="Polar residues" evidence="8">
    <location>
        <begin position="826"/>
        <end position="843"/>
    </location>
</feature>
<feature type="domain" description="ABC transporter" evidence="10">
    <location>
        <begin position="136"/>
        <end position="388"/>
    </location>
</feature>
<evidence type="ECO:0000256" key="8">
    <source>
        <dbReference type="SAM" id="MobiDB-lite"/>
    </source>
</evidence>
<dbReference type="EMBL" id="HG670841">
    <property type="protein sequence ID" value="CDI78235.1"/>
    <property type="molecule type" value="Genomic_DNA"/>
</dbReference>
<feature type="region of interest" description="Disordered" evidence="8">
    <location>
        <begin position="1"/>
        <end position="44"/>
    </location>
</feature>
<dbReference type="InterPro" id="IPR003593">
    <property type="entry name" value="AAA+_ATPase"/>
</dbReference>
<dbReference type="InterPro" id="IPR003439">
    <property type="entry name" value="ABC_transporter-like_ATP-bd"/>
</dbReference>
<dbReference type="AlphaFoldDB" id="U6GDK6"/>
<feature type="compositionally biased region" description="Low complexity" evidence="8">
    <location>
        <begin position="1"/>
        <end position="18"/>
    </location>
</feature>
<evidence type="ECO:0000256" key="7">
    <source>
        <dbReference type="ARBA" id="ARBA00023136"/>
    </source>
</evidence>
<accession>U6GDK6</accession>
<keyword evidence="12" id="KW-1185">Reference proteome</keyword>
<dbReference type="RefSeq" id="XP_013251504.1">
    <property type="nucleotide sequence ID" value="XM_013396050.1"/>
</dbReference>
<dbReference type="PANTHER" id="PTHR48041">
    <property type="entry name" value="ABC TRANSPORTER G FAMILY MEMBER 28"/>
    <property type="match status" value="1"/>
</dbReference>
<keyword evidence="5" id="KW-0067">ATP-binding</keyword>
<dbReference type="PROSITE" id="PS50893">
    <property type="entry name" value="ABC_TRANSPORTER_2"/>
    <property type="match status" value="1"/>
</dbReference>
<evidence type="ECO:0000256" key="5">
    <source>
        <dbReference type="ARBA" id="ARBA00022840"/>
    </source>
</evidence>
<comment type="subcellular location">
    <subcellularLocation>
        <location evidence="1">Membrane</location>
        <topology evidence="1">Multi-pass membrane protein</topology>
    </subcellularLocation>
</comment>
<reference evidence="11" key="2">
    <citation type="submission" date="2013-10" db="EMBL/GenBank/DDBJ databases">
        <authorList>
            <person name="Aslett M."/>
        </authorList>
    </citation>
    <scope>NUCLEOTIDE SEQUENCE [LARGE SCALE GENOMIC DNA]</scope>
    <source>
        <strain evidence="11">Houghton</strain>
    </source>
</reference>
<evidence type="ECO:0000256" key="1">
    <source>
        <dbReference type="ARBA" id="ARBA00004141"/>
    </source>
</evidence>
<proteinExistence type="predicted"/>
<protein>
    <submittedName>
        <fullName evidence="11">ABC transporter, putative</fullName>
    </submittedName>
</protein>
<evidence type="ECO:0000256" key="2">
    <source>
        <dbReference type="ARBA" id="ARBA00022448"/>
    </source>
</evidence>
<dbReference type="Gene3D" id="3.40.50.300">
    <property type="entry name" value="P-loop containing nucleotide triphosphate hydrolases"/>
    <property type="match status" value="1"/>
</dbReference>
<gene>
    <name evidence="11" type="ORF">EAH_00000900</name>
</gene>
<feature type="transmembrane region" description="Helical" evidence="9">
    <location>
        <begin position="773"/>
        <end position="790"/>
    </location>
</feature>
<sequence length="859" mass="93572">MPAAHPPETAAAETESPALSISKLEGGTLSPDRAVVLPSDHTSGKVSPDILANISGTCNNASSPPLPNEEHRGLIISNDDASRNEAERATGGVQPVVLRCKDITYSVALPPDGTCLTRSCHKLCTCRRGTGDKVNIEPDERPKLRKDILCLDGIELVFSPGDCVALMGSSGAGKSTLLNCLSGRVSTGLRGEVEMNGMPCTPQLCKELGCFIQQEDIIFGYLTVEEHLFFQVFAQYNMILDACLRLPKGTTMNEARRTTACLLECFGLAHISKSFIGGPHEAARGSISGGEKKRLCIASELLSNPSVIFADEPTSGLDSFMAKAVCDQLATLAAAGCTVVLLLGEGRVLYYGDRLAAVSWLEHLGCRPCGIDANIAEFILKATSLHHLDAQAKAARLQEWADAWRLEGEAFLRNWVGLLKTALCRIHRYLLLSGMRDSNPPHSSLSRPKVYFMILKFLKFVIHLCTAFACDACNANLRCLWTATGATLQALLLVAVLVCADRRNREEIFLNNEAAHFPPYLSPWSPRESESEILRLREASGRTGTIGQGSRPTNAATVQRDAVHALASVCRTRNSRESGRISPFTEAVVLTRRGLLLRWRDPSTSYARLAVTLITALLPSFIFYRPLPASLPLRTFSRKPDLWHRGNMNQEVVALAVTQVAQVVLALFSGFMTQIDQLSPFFKVVAALSPFKYALSSFSLVIFDDEYFIGEGGERVSGDDVSSEMAENFRNLKIGRVYAFEGPNESAYPIAFAFSQFLKGTFGIKREACASDLGALVALIIVAIYFMLPLKESARVAWRHETGQAAAQFIKGSSSLWWKPDPAGLQDQSPGNDLRSSSSTGNRSPMRRISLLALSMGVM</sequence>
<dbReference type="PANTHER" id="PTHR48041:SF139">
    <property type="entry name" value="PROTEIN SCARLET"/>
    <property type="match status" value="1"/>
</dbReference>
<evidence type="ECO:0000256" key="4">
    <source>
        <dbReference type="ARBA" id="ARBA00022741"/>
    </source>
</evidence>
<keyword evidence="3 9" id="KW-0812">Transmembrane</keyword>
<dbReference type="OrthoDB" id="184675at2759"/>
<keyword evidence="4" id="KW-0547">Nucleotide-binding</keyword>
<dbReference type="GO" id="GO:0005524">
    <property type="term" value="F:ATP binding"/>
    <property type="evidence" value="ECO:0007669"/>
    <property type="project" value="UniProtKB-KW"/>
</dbReference>
<organism evidence="11 12">
    <name type="scientific">Eimeria acervulina</name>
    <name type="common">Coccidian parasite</name>
    <dbReference type="NCBI Taxonomy" id="5801"/>
    <lineage>
        <taxon>Eukaryota</taxon>
        <taxon>Sar</taxon>
        <taxon>Alveolata</taxon>
        <taxon>Apicomplexa</taxon>
        <taxon>Conoidasida</taxon>
        <taxon>Coccidia</taxon>
        <taxon>Eucoccidiorida</taxon>
        <taxon>Eimeriorina</taxon>
        <taxon>Eimeriidae</taxon>
        <taxon>Eimeria</taxon>
    </lineage>
</organism>
<keyword evidence="6 9" id="KW-1133">Transmembrane helix</keyword>
<dbReference type="InterPro" id="IPR050352">
    <property type="entry name" value="ABCG_transporters"/>
</dbReference>
<keyword evidence="2" id="KW-0813">Transport</keyword>
<evidence type="ECO:0000256" key="9">
    <source>
        <dbReference type="SAM" id="Phobius"/>
    </source>
</evidence>
<evidence type="ECO:0000313" key="11">
    <source>
        <dbReference type="EMBL" id="CDI78235.1"/>
    </source>
</evidence>
<dbReference type="GeneID" id="25268160"/>
<dbReference type="VEuPathDB" id="ToxoDB:EAH_00000900"/>
<name>U6GDK6_EIMAC</name>
<dbReference type="SUPFAM" id="SSF52540">
    <property type="entry name" value="P-loop containing nucleoside triphosphate hydrolases"/>
    <property type="match status" value="1"/>
</dbReference>
<dbReference type="GO" id="GO:0042626">
    <property type="term" value="F:ATPase-coupled transmembrane transporter activity"/>
    <property type="evidence" value="ECO:0007669"/>
    <property type="project" value="TreeGrafter"/>
</dbReference>